<dbReference type="EMBL" id="JACHDB010000001">
    <property type="protein sequence ID" value="MBB5431359.1"/>
    <property type="molecule type" value="Genomic_DNA"/>
</dbReference>
<evidence type="ECO:0000313" key="3">
    <source>
        <dbReference type="Proteomes" id="UP000572635"/>
    </source>
</evidence>
<protein>
    <recommendedName>
        <fullName evidence="4">DUF1640 domain-containing protein</fullName>
    </recommendedName>
</protein>
<name>A0A7W8QJG2_9ACTN</name>
<organism evidence="2 3">
    <name type="scientific">Nocardiopsis composta</name>
    <dbReference type="NCBI Taxonomy" id="157465"/>
    <lineage>
        <taxon>Bacteria</taxon>
        <taxon>Bacillati</taxon>
        <taxon>Actinomycetota</taxon>
        <taxon>Actinomycetes</taxon>
        <taxon>Streptosporangiales</taxon>
        <taxon>Nocardiopsidaceae</taxon>
        <taxon>Nocardiopsis</taxon>
    </lineage>
</organism>
<evidence type="ECO:0008006" key="4">
    <source>
        <dbReference type="Google" id="ProtNLM"/>
    </source>
</evidence>
<comment type="caution">
    <text evidence="2">The sequence shown here is derived from an EMBL/GenBank/DDBJ whole genome shotgun (WGS) entry which is preliminary data.</text>
</comment>
<feature type="transmembrane region" description="Helical" evidence="1">
    <location>
        <begin position="80"/>
        <end position="101"/>
    </location>
</feature>
<evidence type="ECO:0000313" key="2">
    <source>
        <dbReference type="EMBL" id="MBB5431359.1"/>
    </source>
</evidence>
<reference evidence="2 3" key="1">
    <citation type="submission" date="2020-08" db="EMBL/GenBank/DDBJ databases">
        <title>Sequencing the genomes of 1000 actinobacteria strains.</title>
        <authorList>
            <person name="Klenk H.-P."/>
        </authorList>
    </citation>
    <scope>NUCLEOTIDE SEQUENCE [LARGE SCALE GENOMIC DNA]</scope>
    <source>
        <strain evidence="2 3">DSM 44551</strain>
    </source>
</reference>
<evidence type="ECO:0000256" key="1">
    <source>
        <dbReference type="SAM" id="Phobius"/>
    </source>
</evidence>
<keyword evidence="1" id="KW-1133">Transmembrane helix</keyword>
<dbReference type="Proteomes" id="UP000572635">
    <property type="component" value="Unassembled WGS sequence"/>
</dbReference>
<keyword evidence="1" id="KW-0472">Membrane</keyword>
<gene>
    <name evidence="2" type="ORF">HDA36_001443</name>
</gene>
<proteinExistence type="predicted"/>
<keyword evidence="3" id="KW-1185">Reference proteome</keyword>
<accession>A0A7W8QJG2</accession>
<keyword evidence="1" id="KW-0812">Transmembrane</keyword>
<sequence>MAAEDMTIGEVARALARIEAGQADLRREISERLDRTVSAELYGSQHKVVLDEIAEIKGDLDGLRTEVRAQEQQRVMDRRWWLTAVLIPSAGLVASYVGPLLGGGGS</sequence>
<dbReference type="AlphaFoldDB" id="A0A7W8QJG2"/>
<dbReference type="RefSeq" id="WP_184390969.1">
    <property type="nucleotide sequence ID" value="NZ_JACHDB010000001.1"/>
</dbReference>